<feature type="compositionally biased region" description="Basic residues" evidence="1">
    <location>
        <begin position="11"/>
        <end position="23"/>
    </location>
</feature>
<protein>
    <submittedName>
        <fullName evidence="2">Uncharacterized protein</fullName>
    </submittedName>
</protein>
<sequence>MRAEIAGSAGRRLRPPVRPRGARTCRDEGHLPKPTRGGRDLTLRCDTYEEFPDELVLYDAAAEVVASIPRERVVEVA</sequence>
<gene>
    <name evidence="2" type="ORF">ACFQE1_15200</name>
</gene>
<feature type="compositionally biased region" description="Basic and acidic residues" evidence="1">
    <location>
        <begin position="24"/>
        <end position="39"/>
    </location>
</feature>
<dbReference type="AlphaFoldDB" id="A0ABD5S2A7"/>
<organism evidence="2 3">
    <name type="scientific">Halobium palmae</name>
    <dbReference type="NCBI Taxonomy" id="1776492"/>
    <lineage>
        <taxon>Archaea</taxon>
        <taxon>Methanobacteriati</taxon>
        <taxon>Methanobacteriota</taxon>
        <taxon>Stenosarchaea group</taxon>
        <taxon>Halobacteria</taxon>
        <taxon>Halobacteriales</taxon>
        <taxon>Haloferacaceae</taxon>
        <taxon>Halobium</taxon>
    </lineage>
</organism>
<accession>A0ABD5S2A7</accession>
<comment type="caution">
    <text evidence="2">The sequence shown here is derived from an EMBL/GenBank/DDBJ whole genome shotgun (WGS) entry which is preliminary data.</text>
</comment>
<dbReference type="Proteomes" id="UP001596328">
    <property type="component" value="Unassembled WGS sequence"/>
</dbReference>
<evidence type="ECO:0000256" key="1">
    <source>
        <dbReference type="SAM" id="MobiDB-lite"/>
    </source>
</evidence>
<keyword evidence="3" id="KW-1185">Reference proteome</keyword>
<evidence type="ECO:0000313" key="3">
    <source>
        <dbReference type="Proteomes" id="UP001596328"/>
    </source>
</evidence>
<feature type="non-terminal residue" evidence="2">
    <location>
        <position position="77"/>
    </location>
</feature>
<reference evidence="2 3" key="1">
    <citation type="journal article" date="2019" name="Int. J. Syst. Evol. Microbiol.">
        <title>The Global Catalogue of Microorganisms (GCM) 10K type strain sequencing project: providing services to taxonomists for standard genome sequencing and annotation.</title>
        <authorList>
            <consortium name="The Broad Institute Genomics Platform"/>
            <consortium name="The Broad Institute Genome Sequencing Center for Infectious Disease"/>
            <person name="Wu L."/>
            <person name="Ma J."/>
        </authorList>
    </citation>
    <scope>NUCLEOTIDE SEQUENCE [LARGE SCALE GENOMIC DNA]</scope>
    <source>
        <strain evidence="2 3">NBRC 111368</strain>
    </source>
</reference>
<evidence type="ECO:0000313" key="2">
    <source>
        <dbReference type="EMBL" id="MFC6725689.1"/>
    </source>
</evidence>
<proteinExistence type="predicted"/>
<name>A0ABD5S2A7_9EURY</name>
<dbReference type="EMBL" id="JBHSWU010000652">
    <property type="protein sequence ID" value="MFC6725689.1"/>
    <property type="molecule type" value="Genomic_DNA"/>
</dbReference>
<feature type="region of interest" description="Disordered" evidence="1">
    <location>
        <begin position="1"/>
        <end position="39"/>
    </location>
</feature>